<evidence type="ECO:0000256" key="1">
    <source>
        <dbReference type="ARBA" id="ARBA00005600"/>
    </source>
</evidence>
<evidence type="ECO:0000256" key="3">
    <source>
        <dbReference type="ARBA" id="ARBA00022759"/>
    </source>
</evidence>
<dbReference type="EMBL" id="SCKG01000006">
    <property type="protein sequence ID" value="TDH11179.1"/>
    <property type="molecule type" value="Genomic_DNA"/>
</dbReference>
<reference evidence="8 9" key="1">
    <citation type="submission" date="2019-01" db="EMBL/GenBank/DDBJ databases">
        <title>A chromosome-scale genome assembly of the yellow perch, Perca flavescens.</title>
        <authorList>
            <person name="Feron R."/>
            <person name="Morvezen R."/>
            <person name="Bestin A."/>
            <person name="Haffray P."/>
            <person name="Klopp C."/>
            <person name="Zahm M."/>
            <person name="Cabau C."/>
            <person name="Roques C."/>
            <person name="Donnadieu C."/>
            <person name="Bouchez O."/>
            <person name="Christie M."/>
            <person name="Larson W."/>
            <person name="Guiguen Y."/>
        </authorList>
    </citation>
    <scope>NUCLEOTIDE SEQUENCE [LARGE SCALE GENOMIC DNA]</scope>
    <source>
        <strain evidence="8">YP-PL-M2</strain>
        <tissue evidence="8">Blood</tissue>
    </source>
</reference>
<dbReference type="PROSITE" id="PS00127">
    <property type="entry name" value="RNASE_PANCREATIC"/>
    <property type="match status" value="1"/>
</dbReference>
<dbReference type="InterPro" id="IPR023412">
    <property type="entry name" value="RNaseA_domain"/>
</dbReference>
<dbReference type="GO" id="GO:0004519">
    <property type="term" value="F:endonuclease activity"/>
    <property type="evidence" value="ECO:0007669"/>
    <property type="project" value="UniProtKB-KW"/>
</dbReference>
<dbReference type="GO" id="GO:0016787">
    <property type="term" value="F:hydrolase activity"/>
    <property type="evidence" value="ECO:0007669"/>
    <property type="project" value="UniProtKB-KW"/>
</dbReference>
<evidence type="ECO:0000313" key="9">
    <source>
        <dbReference type="Proteomes" id="UP000295070"/>
    </source>
</evidence>
<protein>
    <recommendedName>
        <fullName evidence="7">Ribonuclease A-domain domain-containing protein</fullName>
    </recommendedName>
</protein>
<dbReference type="SUPFAM" id="SSF54076">
    <property type="entry name" value="RNase A-like"/>
    <property type="match status" value="1"/>
</dbReference>
<dbReference type="Gene3D" id="3.10.130.10">
    <property type="entry name" value="Ribonuclease A-like domain"/>
    <property type="match status" value="1"/>
</dbReference>
<gene>
    <name evidence="8" type="ORF">EPR50_G00058110</name>
</gene>
<evidence type="ECO:0000259" key="7">
    <source>
        <dbReference type="SMART" id="SM00092"/>
    </source>
</evidence>
<sequence length="200" mass="22618">MLERSGLKGLNGFASCQSSALLLHLQTLCSLDFTFLYFWTFVPETFSTKSSINMKISIFAGVLLISAAVLSVDGQSWTQFQNKHIKDRMTSDECTTAMRARRIVNPPTQVNPRFSCKTFNTFIRTQDVNAVRAICGRGGEPYGYDMRISTTSFPIIDCNLVNQYPPAVPPNCQYNGVVHYNRKIIVRCEYGEPVHFHRSQ</sequence>
<evidence type="ECO:0000256" key="6">
    <source>
        <dbReference type="SAM" id="Phobius"/>
    </source>
</evidence>
<feature type="transmembrane region" description="Helical" evidence="6">
    <location>
        <begin position="21"/>
        <end position="40"/>
    </location>
</feature>
<keyword evidence="6" id="KW-0472">Membrane</keyword>
<dbReference type="InterPro" id="IPR036816">
    <property type="entry name" value="RNaseA-like_dom_sf"/>
</dbReference>
<dbReference type="AlphaFoldDB" id="A0A484D731"/>
<dbReference type="GO" id="GO:0003676">
    <property type="term" value="F:nucleic acid binding"/>
    <property type="evidence" value="ECO:0007669"/>
    <property type="project" value="InterPro"/>
</dbReference>
<comment type="caution">
    <text evidence="8">The sequence shown here is derived from an EMBL/GenBank/DDBJ whole genome shotgun (WGS) entry which is preliminary data.</text>
</comment>
<dbReference type="Proteomes" id="UP000295070">
    <property type="component" value="Chromosome 6"/>
</dbReference>
<keyword evidence="2 5" id="KW-0540">Nuclease</keyword>
<dbReference type="STRING" id="8167.A0A484D731"/>
<name>A0A484D731_PERFV</name>
<keyword evidence="6" id="KW-0812">Transmembrane</keyword>
<keyword evidence="4 5" id="KW-0378">Hydrolase</keyword>
<dbReference type="PANTHER" id="PTHR11437:SF66">
    <property type="entry name" value="RNASE 3"/>
    <property type="match status" value="1"/>
</dbReference>
<accession>A0A484D731</accession>
<comment type="similarity">
    <text evidence="1 5">Belongs to the pancreatic ribonuclease family.</text>
</comment>
<evidence type="ECO:0000256" key="4">
    <source>
        <dbReference type="ARBA" id="ARBA00022801"/>
    </source>
</evidence>
<dbReference type="InterPro" id="IPR001427">
    <property type="entry name" value="RNaseA"/>
</dbReference>
<dbReference type="GO" id="GO:0050830">
    <property type="term" value="P:defense response to Gram-positive bacterium"/>
    <property type="evidence" value="ECO:0007669"/>
    <property type="project" value="TreeGrafter"/>
</dbReference>
<dbReference type="PANTHER" id="PTHR11437">
    <property type="entry name" value="RIBONUCLEASE"/>
    <property type="match status" value="1"/>
</dbReference>
<dbReference type="Pfam" id="PF00074">
    <property type="entry name" value="RnaseA"/>
    <property type="match status" value="1"/>
</dbReference>
<feature type="transmembrane region" description="Helical" evidence="6">
    <location>
        <begin position="52"/>
        <end position="72"/>
    </location>
</feature>
<evidence type="ECO:0000256" key="5">
    <source>
        <dbReference type="RuleBase" id="RU000651"/>
    </source>
</evidence>
<dbReference type="SMART" id="SM00092">
    <property type="entry name" value="RNAse_Pc"/>
    <property type="match status" value="1"/>
</dbReference>
<dbReference type="InterPro" id="IPR023411">
    <property type="entry name" value="RNaseA_AS"/>
</dbReference>
<keyword evidence="6" id="KW-1133">Transmembrane helix</keyword>
<keyword evidence="9" id="KW-1185">Reference proteome</keyword>
<keyword evidence="3 5" id="KW-0255">Endonuclease</keyword>
<organism evidence="8 9">
    <name type="scientific">Perca flavescens</name>
    <name type="common">American yellow perch</name>
    <name type="synonym">Morone flavescens</name>
    <dbReference type="NCBI Taxonomy" id="8167"/>
    <lineage>
        <taxon>Eukaryota</taxon>
        <taxon>Metazoa</taxon>
        <taxon>Chordata</taxon>
        <taxon>Craniata</taxon>
        <taxon>Vertebrata</taxon>
        <taxon>Euteleostomi</taxon>
        <taxon>Actinopterygii</taxon>
        <taxon>Neopterygii</taxon>
        <taxon>Teleostei</taxon>
        <taxon>Neoteleostei</taxon>
        <taxon>Acanthomorphata</taxon>
        <taxon>Eupercaria</taxon>
        <taxon>Perciformes</taxon>
        <taxon>Percoidei</taxon>
        <taxon>Percidae</taxon>
        <taxon>Percinae</taxon>
        <taxon>Perca</taxon>
    </lineage>
</organism>
<evidence type="ECO:0000313" key="8">
    <source>
        <dbReference type="EMBL" id="TDH11179.1"/>
    </source>
</evidence>
<evidence type="ECO:0000256" key="2">
    <source>
        <dbReference type="ARBA" id="ARBA00022722"/>
    </source>
</evidence>
<proteinExistence type="inferred from homology"/>
<feature type="domain" description="Ribonuclease A-domain" evidence="7">
    <location>
        <begin position="73"/>
        <end position="200"/>
    </location>
</feature>
<dbReference type="GO" id="GO:0004540">
    <property type="term" value="F:RNA nuclease activity"/>
    <property type="evidence" value="ECO:0007669"/>
    <property type="project" value="TreeGrafter"/>
</dbReference>